<dbReference type="RefSeq" id="WP_296942945.1">
    <property type="nucleotide sequence ID" value="NZ_LT599032.1"/>
</dbReference>
<evidence type="ECO:0000256" key="1">
    <source>
        <dbReference type="SAM" id="Phobius"/>
    </source>
</evidence>
<sequence>MSLVEKILPYERNLFLWLNDHHTDYWDTFMWIYSGKLIWLPLAITGLVVFVYKIKWKEALLLLLCATLVGLLCDFVSANLIKPYFERLRPTHHPDFEAFVEVVKGYRGGRYGFISNHAANGFGVVAFTSLLFRYRYLTLTMILWAATTAYSRIYLGVHFISDVVGGAIWGTLIGFLVYYIYLTSRRYILKVPKEEVRMPVYSKERAKILVGAILLTVVSIAIYSAIFDIPS</sequence>
<reference evidence="3" key="1">
    <citation type="submission" date="2016-04" db="EMBL/GenBank/DDBJ databases">
        <authorList>
            <person name="Evans L.H."/>
            <person name="Alamgir A."/>
            <person name="Owens N."/>
            <person name="Weber N.D."/>
            <person name="Virtaneva K."/>
            <person name="Barbian K."/>
            <person name="Babar A."/>
            <person name="Rosenke K."/>
        </authorList>
    </citation>
    <scope>NUCLEOTIDE SEQUENCE</scope>
    <source>
        <strain evidence="3">86-1</strain>
    </source>
</reference>
<feature type="transmembrane region" description="Helical" evidence="1">
    <location>
        <begin position="139"/>
        <end position="161"/>
    </location>
</feature>
<dbReference type="Gene3D" id="1.20.144.10">
    <property type="entry name" value="Phosphatidic acid phosphatase type 2/haloperoxidase"/>
    <property type="match status" value="2"/>
</dbReference>
<dbReference type="SUPFAM" id="SSF48317">
    <property type="entry name" value="Acid phosphatase/Vanadium-dependent haloperoxidase"/>
    <property type="match status" value="1"/>
</dbReference>
<feature type="transmembrane region" description="Helical" evidence="1">
    <location>
        <begin position="113"/>
        <end position="132"/>
    </location>
</feature>
<feature type="transmembrane region" description="Helical" evidence="1">
    <location>
        <begin position="208"/>
        <end position="226"/>
    </location>
</feature>
<dbReference type="CDD" id="cd03395">
    <property type="entry name" value="PAP2_like_4"/>
    <property type="match status" value="1"/>
</dbReference>
<keyword evidence="1" id="KW-1133">Transmembrane helix</keyword>
<accession>A0A212JY96</accession>
<dbReference type="InterPro" id="IPR000326">
    <property type="entry name" value="PAP2/HPO"/>
</dbReference>
<dbReference type="EMBL" id="FLUM01000003">
    <property type="protein sequence ID" value="SBW04431.1"/>
    <property type="molecule type" value="Genomic_DNA"/>
</dbReference>
<feature type="transmembrane region" description="Helical" evidence="1">
    <location>
        <begin position="30"/>
        <end position="52"/>
    </location>
</feature>
<dbReference type="Pfam" id="PF01569">
    <property type="entry name" value="PAP2"/>
    <property type="match status" value="1"/>
</dbReference>
<keyword evidence="1" id="KW-0812">Transmembrane</keyword>
<protein>
    <recommendedName>
        <fullName evidence="2">Phosphatidic acid phosphatase type 2/haloperoxidase domain-containing protein</fullName>
    </recommendedName>
</protein>
<dbReference type="AlphaFoldDB" id="A0A212JY96"/>
<keyword evidence="1" id="KW-0472">Membrane</keyword>
<proteinExistence type="predicted"/>
<organism evidence="3">
    <name type="scientific">uncultured Dysgonomonas sp</name>
    <dbReference type="NCBI Taxonomy" id="206096"/>
    <lineage>
        <taxon>Bacteria</taxon>
        <taxon>Pseudomonadati</taxon>
        <taxon>Bacteroidota</taxon>
        <taxon>Bacteroidia</taxon>
        <taxon>Bacteroidales</taxon>
        <taxon>Dysgonomonadaceae</taxon>
        <taxon>Dysgonomonas</taxon>
        <taxon>environmental samples</taxon>
    </lineage>
</organism>
<feature type="transmembrane region" description="Helical" evidence="1">
    <location>
        <begin position="59"/>
        <end position="81"/>
    </location>
</feature>
<name>A0A212JY96_9BACT</name>
<dbReference type="PANTHER" id="PTHR14969">
    <property type="entry name" value="SPHINGOSINE-1-PHOSPHATE PHOSPHOHYDROLASE"/>
    <property type="match status" value="1"/>
</dbReference>
<feature type="domain" description="Phosphatidic acid phosphatase type 2/haloperoxidase" evidence="2">
    <location>
        <begin position="62"/>
        <end position="178"/>
    </location>
</feature>
<gene>
    <name evidence="3" type="ORF">KL86DYS1_30839</name>
</gene>
<dbReference type="SMART" id="SM00014">
    <property type="entry name" value="acidPPc"/>
    <property type="match status" value="1"/>
</dbReference>
<evidence type="ECO:0000259" key="2">
    <source>
        <dbReference type="SMART" id="SM00014"/>
    </source>
</evidence>
<dbReference type="InterPro" id="IPR036938">
    <property type="entry name" value="PAP2/HPO_sf"/>
</dbReference>
<feature type="transmembrane region" description="Helical" evidence="1">
    <location>
        <begin position="167"/>
        <end position="188"/>
    </location>
</feature>
<dbReference type="PANTHER" id="PTHR14969:SF13">
    <property type="entry name" value="AT30094P"/>
    <property type="match status" value="1"/>
</dbReference>
<evidence type="ECO:0000313" key="3">
    <source>
        <dbReference type="EMBL" id="SBW04431.1"/>
    </source>
</evidence>